<accession>A0ABX1MTZ4</accession>
<protein>
    <submittedName>
        <fullName evidence="2">Uncharacterized protein</fullName>
    </submittedName>
</protein>
<gene>
    <name evidence="2" type="ORF">GPA26_23590</name>
</gene>
<feature type="compositionally biased region" description="Basic residues" evidence="1">
    <location>
        <begin position="138"/>
        <end position="149"/>
    </location>
</feature>
<comment type="caution">
    <text evidence="2">The sequence shown here is derived from an EMBL/GenBank/DDBJ whole genome shotgun (WGS) entry which is preliminary data.</text>
</comment>
<name>A0ABX1MTZ4_9RHOO</name>
<dbReference type="Proteomes" id="UP000652074">
    <property type="component" value="Unassembled WGS sequence"/>
</dbReference>
<sequence length="246" mass="27427">MLAAEEFPPLYVSGPLYRNRHDDFDALLEVQLRSRWNGWIDFFTQAVLSACDESMALVAQLAALRDDWNRRVVDRRADSASCKLVAALTGTPVVTVNQVKRLHGAPFPAANNAVADLASFGVRRAPRANATAFSSPAKRSRCSSRRRNRPSAIIDPLNGPLWGQAAGAPRRNADSTKMNLCSTCDGYRRCDDRDAMRVLSVIGRHDDCRFANPVRNRLKTNGPAHRRARFCRSFYNHFGYCDSLTA</sequence>
<proteinExistence type="predicted"/>
<reference evidence="2 3" key="1">
    <citation type="submission" date="2019-12" db="EMBL/GenBank/DDBJ databases">
        <title>Comparative genomics gives insights into the taxonomy of the Azoarcus-Aromatoleum group and reveals separate origins of nif in the plant-associated Azoarcus and non-plant-associated Aromatoleum sub-groups.</title>
        <authorList>
            <person name="Lafos M."/>
            <person name="Maluk M."/>
            <person name="Batista M."/>
            <person name="Junghare M."/>
            <person name="Carmona M."/>
            <person name="Faoro H."/>
            <person name="Cruz L.M."/>
            <person name="Battistoni F."/>
            <person name="De Souza E."/>
            <person name="Pedrosa F."/>
            <person name="Chen W.-M."/>
            <person name="Poole P.S."/>
            <person name="Dixon R.A."/>
            <person name="James E.K."/>
        </authorList>
    </citation>
    <scope>NUCLEOTIDE SEQUENCE [LARGE SCALE GENOMIC DNA]</scope>
    <source>
        <strain evidence="2 3">ToN1</strain>
    </source>
</reference>
<evidence type="ECO:0000256" key="1">
    <source>
        <dbReference type="SAM" id="MobiDB-lite"/>
    </source>
</evidence>
<dbReference type="EMBL" id="WTVR01000085">
    <property type="protein sequence ID" value="NMF91448.1"/>
    <property type="molecule type" value="Genomic_DNA"/>
</dbReference>
<dbReference type="RefSeq" id="WP_169208763.1">
    <property type="nucleotide sequence ID" value="NZ_CP059560.1"/>
</dbReference>
<keyword evidence="3" id="KW-1185">Reference proteome</keyword>
<feature type="region of interest" description="Disordered" evidence="1">
    <location>
        <begin position="132"/>
        <end position="153"/>
    </location>
</feature>
<organism evidence="2 3">
    <name type="scientific">Aromatoleum petrolei</name>
    <dbReference type="NCBI Taxonomy" id="76116"/>
    <lineage>
        <taxon>Bacteria</taxon>
        <taxon>Pseudomonadati</taxon>
        <taxon>Pseudomonadota</taxon>
        <taxon>Betaproteobacteria</taxon>
        <taxon>Rhodocyclales</taxon>
        <taxon>Rhodocyclaceae</taxon>
        <taxon>Aromatoleum</taxon>
    </lineage>
</organism>
<evidence type="ECO:0000313" key="3">
    <source>
        <dbReference type="Proteomes" id="UP000652074"/>
    </source>
</evidence>
<evidence type="ECO:0000313" key="2">
    <source>
        <dbReference type="EMBL" id="NMF91448.1"/>
    </source>
</evidence>